<evidence type="ECO:0000313" key="3">
    <source>
        <dbReference type="Proteomes" id="UP000247702"/>
    </source>
</evidence>
<dbReference type="AlphaFoldDB" id="A0A2Z6RY41"/>
<evidence type="ECO:0000256" key="1">
    <source>
        <dbReference type="SAM" id="Phobius"/>
    </source>
</evidence>
<organism evidence="2 3">
    <name type="scientific">Rhizophagus clarus</name>
    <dbReference type="NCBI Taxonomy" id="94130"/>
    <lineage>
        <taxon>Eukaryota</taxon>
        <taxon>Fungi</taxon>
        <taxon>Fungi incertae sedis</taxon>
        <taxon>Mucoromycota</taxon>
        <taxon>Glomeromycotina</taxon>
        <taxon>Glomeromycetes</taxon>
        <taxon>Glomerales</taxon>
        <taxon>Glomeraceae</taxon>
        <taxon>Rhizophagus</taxon>
    </lineage>
</organism>
<protein>
    <submittedName>
        <fullName evidence="2">Uncharacterized protein</fullName>
    </submittedName>
</protein>
<dbReference type="EMBL" id="BEXD01004189">
    <property type="protein sequence ID" value="GBC08018.1"/>
    <property type="molecule type" value="Genomic_DNA"/>
</dbReference>
<gene>
    <name evidence="2" type="ORF">RclHR1_07870001</name>
</gene>
<sequence>MFDHHPNYVDMGDILRCRSFSHLSEISIRSFGSNFSSIICSIFVSYCMYIFDLMRMIKHYNDLNLCI</sequence>
<keyword evidence="1" id="KW-0472">Membrane</keyword>
<reference evidence="2 3" key="1">
    <citation type="submission" date="2017-11" db="EMBL/GenBank/DDBJ databases">
        <title>The genome of Rhizophagus clarus HR1 reveals common genetic basis of auxotrophy among arbuscular mycorrhizal fungi.</title>
        <authorList>
            <person name="Kobayashi Y."/>
        </authorList>
    </citation>
    <scope>NUCLEOTIDE SEQUENCE [LARGE SCALE GENOMIC DNA]</scope>
    <source>
        <strain evidence="2 3">HR1</strain>
    </source>
</reference>
<evidence type="ECO:0000313" key="2">
    <source>
        <dbReference type="EMBL" id="GBC08018.1"/>
    </source>
</evidence>
<keyword evidence="1" id="KW-1133">Transmembrane helix</keyword>
<accession>A0A2Z6RY41</accession>
<comment type="caution">
    <text evidence="2">The sequence shown here is derived from an EMBL/GenBank/DDBJ whole genome shotgun (WGS) entry which is preliminary data.</text>
</comment>
<proteinExistence type="predicted"/>
<keyword evidence="3" id="KW-1185">Reference proteome</keyword>
<feature type="transmembrane region" description="Helical" evidence="1">
    <location>
        <begin position="31"/>
        <end position="51"/>
    </location>
</feature>
<keyword evidence="1" id="KW-0812">Transmembrane</keyword>
<dbReference type="Proteomes" id="UP000247702">
    <property type="component" value="Unassembled WGS sequence"/>
</dbReference>
<name>A0A2Z6RY41_9GLOM</name>